<dbReference type="SUPFAM" id="SSF54160">
    <property type="entry name" value="Chromo domain-like"/>
    <property type="match status" value="1"/>
</dbReference>
<protein>
    <submittedName>
        <fullName evidence="3">9626_t:CDS:1</fullName>
    </submittedName>
</protein>
<keyword evidence="1" id="KW-0175">Coiled coil</keyword>
<dbReference type="CDD" id="cd00024">
    <property type="entry name" value="CD_CSD"/>
    <property type="match status" value="1"/>
</dbReference>
<dbReference type="PROSITE" id="PS50013">
    <property type="entry name" value="CHROMO_2"/>
    <property type="match status" value="1"/>
</dbReference>
<dbReference type="OrthoDB" id="433924at2759"/>
<gene>
    <name evidence="3" type="ORF">ALEPTO_LOCUS3926</name>
</gene>
<dbReference type="InterPro" id="IPR016197">
    <property type="entry name" value="Chromo-like_dom_sf"/>
</dbReference>
<accession>A0A9N8ZX15</accession>
<reference evidence="3" key="1">
    <citation type="submission" date="2021-06" db="EMBL/GenBank/DDBJ databases">
        <authorList>
            <person name="Kallberg Y."/>
            <person name="Tangrot J."/>
            <person name="Rosling A."/>
        </authorList>
    </citation>
    <scope>NUCLEOTIDE SEQUENCE</scope>
    <source>
        <strain evidence="3">FL130A</strain>
    </source>
</reference>
<evidence type="ECO:0000259" key="2">
    <source>
        <dbReference type="PROSITE" id="PS50013"/>
    </source>
</evidence>
<dbReference type="EMBL" id="CAJVPS010000809">
    <property type="protein sequence ID" value="CAG8510025.1"/>
    <property type="molecule type" value="Genomic_DNA"/>
</dbReference>
<dbReference type="Pfam" id="PF00385">
    <property type="entry name" value="Chromo"/>
    <property type="match status" value="1"/>
</dbReference>
<keyword evidence="4" id="KW-1185">Reference proteome</keyword>
<dbReference type="SMART" id="SM00298">
    <property type="entry name" value="CHROMO"/>
    <property type="match status" value="1"/>
</dbReference>
<sequence length="287" mass="33643">MSKRQKARKEEFVVKKIKVDRIVRKIKGYRINKGILQYLVRWDEYPNSDDSYVDEADVFAAVLVADYWNNKKIDDLTFKEINDLIKYYNQNSHPLDHPLKNFIASIKGKKRRLITADEFISVLKEYIRDDDSMPISITLLETLETNLKELNEQLSGLNDVSEAITLLETNLSKFNKQQCTSSAIESNISINNIYMKIVELFKSSGTHERSTNTRESVILKIITELRKNNRIYAGNQKLDKARYEHGKSVRFSRFEKVIDPNYKTQDELHPFCYLNNQYHSSRFPADK</sequence>
<proteinExistence type="predicted"/>
<evidence type="ECO:0000313" key="4">
    <source>
        <dbReference type="Proteomes" id="UP000789508"/>
    </source>
</evidence>
<dbReference type="AlphaFoldDB" id="A0A9N8ZX15"/>
<feature type="domain" description="Chromo" evidence="2">
    <location>
        <begin position="17"/>
        <end position="79"/>
    </location>
</feature>
<dbReference type="InterPro" id="IPR000953">
    <property type="entry name" value="Chromo/chromo_shadow_dom"/>
</dbReference>
<feature type="coiled-coil region" evidence="1">
    <location>
        <begin position="140"/>
        <end position="177"/>
    </location>
</feature>
<evidence type="ECO:0000313" key="3">
    <source>
        <dbReference type="EMBL" id="CAG8510025.1"/>
    </source>
</evidence>
<dbReference type="Proteomes" id="UP000789508">
    <property type="component" value="Unassembled WGS sequence"/>
</dbReference>
<organism evidence="3 4">
    <name type="scientific">Ambispora leptoticha</name>
    <dbReference type="NCBI Taxonomy" id="144679"/>
    <lineage>
        <taxon>Eukaryota</taxon>
        <taxon>Fungi</taxon>
        <taxon>Fungi incertae sedis</taxon>
        <taxon>Mucoromycota</taxon>
        <taxon>Glomeromycotina</taxon>
        <taxon>Glomeromycetes</taxon>
        <taxon>Archaeosporales</taxon>
        <taxon>Ambisporaceae</taxon>
        <taxon>Ambispora</taxon>
    </lineage>
</organism>
<dbReference type="Gene3D" id="2.40.50.40">
    <property type="match status" value="1"/>
</dbReference>
<dbReference type="InterPro" id="IPR023780">
    <property type="entry name" value="Chromo_domain"/>
</dbReference>
<comment type="caution">
    <text evidence="3">The sequence shown here is derived from an EMBL/GenBank/DDBJ whole genome shotgun (WGS) entry which is preliminary data.</text>
</comment>
<evidence type="ECO:0000256" key="1">
    <source>
        <dbReference type="SAM" id="Coils"/>
    </source>
</evidence>
<name>A0A9N8ZX15_9GLOM</name>